<evidence type="ECO:0000256" key="9">
    <source>
        <dbReference type="ARBA" id="ARBA00038146"/>
    </source>
</evidence>
<evidence type="ECO:0000256" key="2">
    <source>
        <dbReference type="ARBA" id="ARBA00022448"/>
    </source>
</evidence>
<evidence type="ECO:0000313" key="12">
    <source>
        <dbReference type="EMBL" id="KIM57820.1"/>
    </source>
</evidence>
<keyword evidence="6" id="KW-0249">Electron transport</keyword>
<evidence type="ECO:0000313" key="13">
    <source>
        <dbReference type="Proteomes" id="UP000053989"/>
    </source>
</evidence>
<dbReference type="InterPro" id="IPR050361">
    <property type="entry name" value="MPP/UQCRC_Complex"/>
</dbReference>
<dbReference type="FunCoup" id="A0A0C3DAQ3">
    <property type="interactions" value="237"/>
</dbReference>
<dbReference type="HOGENOM" id="CLU_009902_0_1_1"/>
<keyword evidence="13" id="KW-1185">Reference proteome</keyword>
<reference evidence="12 13" key="1">
    <citation type="submission" date="2014-04" db="EMBL/GenBank/DDBJ databases">
        <authorList>
            <consortium name="DOE Joint Genome Institute"/>
            <person name="Kuo A."/>
            <person name="Kohler A."/>
            <person name="Nagy L.G."/>
            <person name="Floudas D."/>
            <person name="Copeland A."/>
            <person name="Barry K.W."/>
            <person name="Cichocki N."/>
            <person name="Veneault-Fourrey C."/>
            <person name="LaButti K."/>
            <person name="Lindquist E.A."/>
            <person name="Lipzen A."/>
            <person name="Lundell T."/>
            <person name="Morin E."/>
            <person name="Murat C."/>
            <person name="Sun H."/>
            <person name="Tunlid A."/>
            <person name="Henrissat B."/>
            <person name="Grigoriev I.V."/>
            <person name="Hibbett D.S."/>
            <person name="Martin F."/>
            <person name="Nordberg H.P."/>
            <person name="Cantor M.N."/>
            <person name="Hua S.X."/>
        </authorList>
    </citation>
    <scope>NUCLEOTIDE SEQUENCE [LARGE SCALE GENOMIC DNA]</scope>
    <source>
        <strain evidence="12 13">Foug A</strain>
    </source>
</reference>
<evidence type="ECO:0000256" key="8">
    <source>
        <dbReference type="ARBA" id="ARBA00023136"/>
    </source>
</evidence>
<evidence type="ECO:0000256" key="3">
    <source>
        <dbReference type="ARBA" id="ARBA00022660"/>
    </source>
</evidence>
<accession>A0A0C3DAQ3</accession>
<dbReference type="InParanoid" id="A0A0C3DAQ3"/>
<keyword evidence="7" id="KW-0496">Mitochondrion</keyword>
<evidence type="ECO:0000256" key="1">
    <source>
        <dbReference type="ARBA" id="ARBA00004443"/>
    </source>
</evidence>
<dbReference type="Gene3D" id="3.30.830.10">
    <property type="entry name" value="Metalloenzyme, LuxS/M16 peptidase-like"/>
    <property type="match status" value="2"/>
</dbReference>
<gene>
    <name evidence="12" type="ORF">SCLCIDRAFT_28559</name>
</gene>
<evidence type="ECO:0000256" key="7">
    <source>
        <dbReference type="ARBA" id="ARBA00023128"/>
    </source>
</evidence>
<dbReference type="OrthoDB" id="6369905at2759"/>
<dbReference type="GO" id="GO:0046872">
    <property type="term" value="F:metal ion binding"/>
    <property type="evidence" value="ECO:0007669"/>
    <property type="project" value="InterPro"/>
</dbReference>
<comment type="subcellular location">
    <subcellularLocation>
        <location evidence="1">Mitochondrion inner membrane</location>
        <topology evidence="1">Peripheral membrane protein</topology>
        <orientation evidence="1">Matrix side</orientation>
    </subcellularLocation>
</comment>
<comment type="similarity">
    <text evidence="9">Belongs to the peptidase M16 family. UQCRC2/QCR2 subfamily.</text>
</comment>
<proteinExistence type="inferred from homology"/>
<evidence type="ECO:0000259" key="11">
    <source>
        <dbReference type="Pfam" id="PF00675"/>
    </source>
</evidence>
<dbReference type="Pfam" id="PF00675">
    <property type="entry name" value="Peptidase_M16"/>
    <property type="match status" value="1"/>
</dbReference>
<dbReference type="EMBL" id="KN822095">
    <property type="protein sequence ID" value="KIM57820.1"/>
    <property type="molecule type" value="Genomic_DNA"/>
</dbReference>
<organism evidence="12 13">
    <name type="scientific">Scleroderma citrinum Foug A</name>
    <dbReference type="NCBI Taxonomy" id="1036808"/>
    <lineage>
        <taxon>Eukaryota</taxon>
        <taxon>Fungi</taxon>
        <taxon>Dikarya</taxon>
        <taxon>Basidiomycota</taxon>
        <taxon>Agaricomycotina</taxon>
        <taxon>Agaricomycetes</taxon>
        <taxon>Agaricomycetidae</taxon>
        <taxon>Boletales</taxon>
        <taxon>Sclerodermatineae</taxon>
        <taxon>Sclerodermataceae</taxon>
        <taxon>Scleroderma</taxon>
    </lineage>
</organism>
<protein>
    <recommendedName>
        <fullName evidence="10">Cytochrome b-c1 complex subunit 2, mitochondrial</fullName>
    </recommendedName>
</protein>
<dbReference type="SUPFAM" id="SSF63411">
    <property type="entry name" value="LuxS/MPP-like metallohydrolase"/>
    <property type="match status" value="2"/>
</dbReference>
<sequence length="421" mass="44064">MLATRASTAKRLARSFATVVDAKVSGVKVAAVDHGQPTTALTFLVKAGSRYEPSPGVAHALKNFAFKSTAERSTLGTIRESELYGGVLSAGLSREYLTLTTEFLRGDEAFFSSLLTSVLTTTKFLPYEYSEYVLPVVRDESTHASQVPSTVAIEAAHALAFRTGLGAPLFAGPHTPVSLESVKAFASSAFASGNVAVIGTGIDSARLAELVDKALAETPLPSSSSSSSTSSKYFGGATRIDSHNGPQTVFIGFGSTTPSTALAVLANHLAPPPALKWSSVPPSSTTLTPVYLPYSDAVLTGVLVQGPDTNSVKDAAKTLVDRLKKPLTAEELKSAVARTKFDAAASVENRESLILAIGKKVFSGAESSVESTLAELDKVDAATFSKLWFGYQTVSDLTKATPTYVAVGDVNALPYVDEIGL</sequence>
<dbReference type="Proteomes" id="UP000053989">
    <property type="component" value="Unassembled WGS sequence"/>
</dbReference>
<dbReference type="InterPro" id="IPR011249">
    <property type="entry name" value="Metalloenz_LuxS/M16"/>
</dbReference>
<evidence type="ECO:0000256" key="10">
    <source>
        <dbReference type="ARBA" id="ARBA00040751"/>
    </source>
</evidence>
<keyword evidence="2" id="KW-0813">Transport</keyword>
<keyword evidence="5" id="KW-0809">Transit peptide</keyword>
<dbReference type="InterPro" id="IPR011765">
    <property type="entry name" value="Pept_M16_N"/>
</dbReference>
<dbReference type="AlphaFoldDB" id="A0A0C3DAQ3"/>
<dbReference type="FunFam" id="3.30.830.10:FF:000021">
    <property type="entry name" value="Cytochrome b-c1 complex subunit 2"/>
    <property type="match status" value="1"/>
</dbReference>
<evidence type="ECO:0000256" key="6">
    <source>
        <dbReference type="ARBA" id="ARBA00022982"/>
    </source>
</evidence>
<evidence type="ECO:0000256" key="4">
    <source>
        <dbReference type="ARBA" id="ARBA00022792"/>
    </source>
</evidence>
<feature type="domain" description="Peptidase M16 N-terminal" evidence="11">
    <location>
        <begin position="32"/>
        <end position="170"/>
    </location>
</feature>
<keyword evidence="8" id="KW-0472">Membrane</keyword>
<evidence type="ECO:0000256" key="5">
    <source>
        <dbReference type="ARBA" id="ARBA00022946"/>
    </source>
</evidence>
<dbReference type="GO" id="GO:0005743">
    <property type="term" value="C:mitochondrial inner membrane"/>
    <property type="evidence" value="ECO:0007669"/>
    <property type="project" value="UniProtKB-SubCell"/>
</dbReference>
<dbReference type="PANTHER" id="PTHR11851">
    <property type="entry name" value="METALLOPROTEASE"/>
    <property type="match status" value="1"/>
</dbReference>
<dbReference type="PANTHER" id="PTHR11851:SF209">
    <property type="entry name" value="CYTOCHROME B-C1 COMPLEX SUBUNIT 2, MITOCHONDRIAL"/>
    <property type="match status" value="1"/>
</dbReference>
<keyword evidence="3" id="KW-0679">Respiratory chain</keyword>
<keyword evidence="4" id="KW-0999">Mitochondrion inner membrane</keyword>
<name>A0A0C3DAQ3_9AGAM</name>
<reference evidence="13" key="2">
    <citation type="submission" date="2015-01" db="EMBL/GenBank/DDBJ databases">
        <title>Evolutionary Origins and Diversification of the Mycorrhizal Mutualists.</title>
        <authorList>
            <consortium name="DOE Joint Genome Institute"/>
            <consortium name="Mycorrhizal Genomics Consortium"/>
            <person name="Kohler A."/>
            <person name="Kuo A."/>
            <person name="Nagy L.G."/>
            <person name="Floudas D."/>
            <person name="Copeland A."/>
            <person name="Barry K.W."/>
            <person name="Cichocki N."/>
            <person name="Veneault-Fourrey C."/>
            <person name="LaButti K."/>
            <person name="Lindquist E.A."/>
            <person name="Lipzen A."/>
            <person name="Lundell T."/>
            <person name="Morin E."/>
            <person name="Murat C."/>
            <person name="Riley R."/>
            <person name="Ohm R."/>
            <person name="Sun H."/>
            <person name="Tunlid A."/>
            <person name="Henrissat B."/>
            <person name="Grigoriev I.V."/>
            <person name="Hibbett D.S."/>
            <person name="Martin F."/>
        </authorList>
    </citation>
    <scope>NUCLEOTIDE SEQUENCE [LARGE SCALE GENOMIC DNA]</scope>
    <source>
        <strain evidence="13">Foug A</strain>
    </source>
</reference>
<dbReference type="STRING" id="1036808.A0A0C3DAQ3"/>